<gene>
    <name evidence="6" type="ORF">Aple_074330</name>
</gene>
<accession>A0A5M3XTB0</accession>
<dbReference type="SUPFAM" id="SSF50022">
    <property type="entry name" value="ISP domain"/>
    <property type="match status" value="1"/>
</dbReference>
<keyword evidence="4" id="KW-0411">Iron-sulfur</keyword>
<evidence type="ECO:0000259" key="5">
    <source>
        <dbReference type="PROSITE" id="PS51296"/>
    </source>
</evidence>
<keyword evidence="7" id="KW-1185">Reference proteome</keyword>
<name>A0A5M3XTB0_9ACTN</name>
<dbReference type="EMBL" id="BLAF01000053">
    <property type="protein sequence ID" value="GES24534.1"/>
    <property type="molecule type" value="Genomic_DNA"/>
</dbReference>
<dbReference type="RefSeq" id="WP_155349366.1">
    <property type="nucleotide sequence ID" value="NZ_BAAAHM010000026.1"/>
</dbReference>
<evidence type="ECO:0000313" key="7">
    <source>
        <dbReference type="Proteomes" id="UP000377595"/>
    </source>
</evidence>
<dbReference type="Proteomes" id="UP000377595">
    <property type="component" value="Unassembled WGS sequence"/>
</dbReference>
<dbReference type="PANTHER" id="PTHR21496:SF23">
    <property type="entry name" value="3-PHENYLPROPIONATE_CINNAMIC ACID DIOXYGENASE FERREDOXIN SUBUNIT"/>
    <property type="match status" value="1"/>
</dbReference>
<keyword evidence="2" id="KW-0479">Metal-binding</keyword>
<evidence type="ECO:0000256" key="3">
    <source>
        <dbReference type="ARBA" id="ARBA00023004"/>
    </source>
</evidence>
<keyword evidence="1" id="KW-0001">2Fe-2S</keyword>
<feature type="domain" description="Rieske" evidence="5">
    <location>
        <begin position="4"/>
        <end position="99"/>
    </location>
</feature>
<proteinExistence type="predicted"/>
<dbReference type="Pfam" id="PF00355">
    <property type="entry name" value="Rieske"/>
    <property type="match status" value="1"/>
</dbReference>
<evidence type="ECO:0000256" key="1">
    <source>
        <dbReference type="ARBA" id="ARBA00022714"/>
    </source>
</evidence>
<dbReference type="PROSITE" id="PS51296">
    <property type="entry name" value="RIESKE"/>
    <property type="match status" value="1"/>
</dbReference>
<dbReference type="GO" id="GO:0004497">
    <property type="term" value="F:monooxygenase activity"/>
    <property type="evidence" value="ECO:0007669"/>
    <property type="project" value="UniProtKB-ARBA"/>
</dbReference>
<organism evidence="6 7">
    <name type="scientific">Acrocarpospora pleiomorpha</name>
    <dbReference type="NCBI Taxonomy" id="90975"/>
    <lineage>
        <taxon>Bacteria</taxon>
        <taxon>Bacillati</taxon>
        <taxon>Actinomycetota</taxon>
        <taxon>Actinomycetes</taxon>
        <taxon>Streptosporangiales</taxon>
        <taxon>Streptosporangiaceae</taxon>
        <taxon>Acrocarpospora</taxon>
    </lineage>
</organism>
<dbReference type="GO" id="GO:0016705">
    <property type="term" value="F:oxidoreductase activity, acting on paired donors, with incorporation or reduction of molecular oxygen"/>
    <property type="evidence" value="ECO:0007669"/>
    <property type="project" value="UniProtKB-ARBA"/>
</dbReference>
<dbReference type="CDD" id="cd03528">
    <property type="entry name" value="Rieske_RO_ferredoxin"/>
    <property type="match status" value="1"/>
</dbReference>
<dbReference type="Gene3D" id="2.102.10.10">
    <property type="entry name" value="Rieske [2Fe-2S] iron-sulphur domain"/>
    <property type="match status" value="1"/>
</dbReference>
<evidence type="ECO:0000256" key="4">
    <source>
        <dbReference type="ARBA" id="ARBA00023014"/>
    </source>
</evidence>
<dbReference type="InterPro" id="IPR036922">
    <property type="entry name" value="Rieske_2Fe-2S_sf"/>
</dbReference>
<protein>
    <submittedName>
        <fullName evidence="6">(2Fe-2S)-binding protein</fullName>
    </submittedName>
</protein>
<sequence>MTFEKVCKLADIPVEGVIPVEVDGTPVAIVRTDEGVFALHDVCSHAEVRLSEGDVYDGTLECWLHGSCFDVATGKPTGPPATRPVSTYPVKIDGDDVYVSLSKES</sequence>
<dbReference type="OrthoDB" id="147178at2"/>
<evidence type="ECO:0000256" key="2">
    <source>
        <dbReference type="ARBA" id="ARBA00022723"/>
    </source>
</evidence>
<dbReference type="GO" id="GO:0051537">
    <property type="term" value="F:2 iron, 2 sulfur cluster binding"/>
    <property type="evidence" value="ECO:0007669"/>
    <property type="project" value="UniProtKB-KW"/>
</dbReference>
<evidence type="ECO:0000313" key="6">
    <source>
        <dbReference type="EMBL" id="GES24534.1"/>
    </source>
</evidence>
<keyword evidence="3" id="KW-0408">Iron</keyword>
<reference evidence="6 7" key="1">
    <citation type="submission" date="2019-10" db="EMBL/GenBank/DDBJ databases">
        <title>Whole genome shotgun sequence of Acrocarpospora pleiomorpha NBRC 16267.</title>
        <authorList>
            <person name="Ichikawa N."/>
            <person name="Kimura A."/>
            <person name="Kitahashi Y."/>
            <person name="Komaki H."/>
            <person name="Oguchi A."/>
        </authorList>
    </citation>
    <scope>NUCLEOTIDE SEQUENCE [LARGE SCALE GENOMIC DNA]</scope>
    <source>
        <strain evidence="6 7">NBRC 16267</strain>
    </source>
</reference>
<comment type="caution">
    <text evidence="6">The sequence shown here is derived from an EMBL/GenBank/DDBJ whole genome shotgun (WGS) entry which is preliminary data.</text>
</comment>
<dbReference type="AlphaFoldDB" id="A0A5M3XTB0"/>
<dbReference type="InterPro" id="IPR017941">
    <property type="entry name" value="Rieske_2Fe-2S"/>
</dbReference>
<dbReference type="PANTHER" id="PTHR21496">
    <property type="entry name" value="FERREDOXIN-RELATED"/>
    <property type="match status" value="1"/>
</dbReference>
<dbReference type="GO" id="GO:0046872">
    <property type="term" value="F:metal ion binding"/>
    <property type="evidence" value="ECO:0007669"/>
    <property type="project" value="UniProtKB-KW"/>
</dbReference>